<dbReference type="Proteomes" id="UP001432322">
    <property type="component" value="Unassembled WGS sequence"/>
</dbReference>
<keyword evidence="2" id="KW-1185">Reference proteome</keyword>
<sequence length="89" mass="9766">SAFTDAANVSIDGVNYLVSSSTLSLHSASLRAKFNASEYRSKPLTLDVSKESFTTFLKAAVGVLPNKCTYQLLDDLITLGATHFFDYYF</sequence>
<reference evidence="1" key="1">
    <citation type="submission" date="2023-10" db="EMBL/GenBank/DDBJ databases">
        <title>Genome assembly of Pristionchus species.</title>
        <authorList>
            <person name="Yoshida K."/>
            <person name="Sommer R.J."/>
        </authorList>
    </citation>
    <scope>NUCLEOTIDE SEQUENCE</scope>
    <source>
        <strain evidence="1">RS5133</strain>
    </source>
</reference>
<evidence type="ECO:0000313" key="1">
    <source>
        <dbReference type="EMBL" id="GMT12783.1"/>
    </source>
</evidence>
<evidence type="ECO:0008006" key="3">
    <source>
        <dbReference type="Google" id="ProtNLM"/>
    </source>
</evidence>
<accession>A0AAV5V164</accession>
<dbReference type="EMBL" id="BTSY01000002">
    <property type="protein sequence ID" value="GMT12783.1"/>
    <property type="molecule type" value="Genomic_DNA"/>
</dbReference>
<gene>
    <name evidence="1" type="ORF">PFISCL1PPCAC_4080</name>
</gene>
<feature type="non-terminal residue" evidence="1">
    <location>
        <position position="89"/>
    </location>
</feature>
<protein>
    <recommendedName>
        <fullName evidence="3">BTB domain-containing protein</fullName>
    </recommendedName>
</protein>
<feature type="non-terminal residue" evidence="1">
    <location>
        <position position="1"/>
    </location>
</feature>
<evidence type="ECO:0000313" key="2">
    <source>
        <dbReference type="Proteomes" id="UP001432322"/>
    </source>
</evidence>
<proteinExistence type="predicted"/>
<dbReference type="AlphaFoldDB" id="A0AAV5V164"/>
<comment type="caution">
    <text evidence="1">The sequence shown here is derived from an EMBL/GenBank/DDBJ whole genome shotgun (WGS) entry which is preliminary data.</text>
</comment>
<name>A0AAV5V164_9BILA</name>
<organism evidence="1 2">
    <name type="scientific">Pristionchus fissidentatus</name>
    <dbReference type="NCBI Taxonomy" id="1538716"/>
    <lineage>
        <taxon>Eukaryota</taxon>
        <taxon>Metazoa</taxon>
        <taxon>Ecdysozoa</taxon>
        <taxon>Nematoda</taxon>
        <taxon>Chromadorea</taxon>
        <taxon>Rhabditida</taxon>
        <taxon>Rhabditina</taxon>
        <taxon>Diplogasteromorpha</taxon>
        <taxon>Diplogasteroidea</taxon>
        <taxon>Neodiplogasteridae</taxon>
        <taxon>Pristionchus</taxon>
    </lineage>
</organism>